<gene>
    <name evidence="10" type="ORF">S7S_01070</name>
</gene>
<evidence type="ECO:0000256" key="8">
    <source>
        <dbReference type="ARBA" id="ARBA00038091"/>
    </source>
</evidence>
<dbReference type="GO" id="GO:0005737">
    <property type="term" value="C:cytoplasm"/>
    <property type="evidence" value="ECO:0007669"/>
    <property type="project" value="UniProtKB-SubCell"/>
</dbReference>
<dbReference type="SMART" id="SM00359">
    <property type="entry name" value="PUA"/>
    <property type="match status" value="1"/>
</dbReference>
<dbReference type="GO" id="GO:0032259">
    <property type="term" value="P:methylation"/>
    <property type="evidence" value="ECO:0007669"/>
    <property type="project" value="UniProtKB-KW"/>
</dbReference>
<dbReference type="Pfam" id="PF10672">
    <property type="entry name" value="Methyltrans_SAM"/>
    <property type="match status" value="1"/>
</dbReference>
<dbReference type="SUPFAM" id="SSF88697">
    <property type="entry name" value="PUA domain-like"/>
    <property type="match status" value="1"/>
</dbReference>
<dbReference type="HOGENOM" id="CLU_014042_0_0_6"/>
<dbReference type="InterPro" id="IPR015947">
    <property type="entry name" value="PUA-like_sf"/>
</dbReference>
<evidence type="ECO:0000313" key="10">
    <source>
        <dbReference type="EMBL" id="AJD46638.1"/>
    </source>
</evidence>
<evidence type="ECO:0000256" key="1">
    <source>
        <dbReference type="ARBA" id="ARBA00004496"/>
    </source>
</evidence>
<dbReference type="Gene3D" id="2.30.130.10">
    <property type="entry name" value="PUA domain"/>
    <property type="match status" value="1"/>
</dbReference>
<dbReference type="Gene3D" id="3.40.50.150">
    <property type="entry name" value="Vaccinia Virus protein VP39"/>
    <property type="match status" value="1"/>
</dbReference>
<dbReference type="Proteomes" id="UP000006764">
    <property type="component" value="Chromosome"/>
</dbReference>
<dbReference type="Pfam" id="PF17785">
    <property type="entry name" value="PUA_3"/>
    <property type="match status" value="1"/>
</dbReference>
<sequence>MPEQHAARLRLKRGEERRLRSGHLWIYSNEVDIDKTPLKSLEPGSEVVVEDHRGKPLGRAYVNPQSLICARLISRNPEQALSSSLLKKRLEQAISFRDRLFPEQCYRAVFGEADSLPGLVIDRYRDVFVLQAGTAGMERVQEQVAHILQTQYDARAVIARNESSIRELEGLPQYTRALVGELPQEVSLTENGADYFAPLEAGQKTGWFYDHRAARRRLGPLVKDARVLDVFAYCGAWGVLAAREGARDVVCLDSSETALEYVHRNAQANNVADKVQTLHADAFAGMKELIGAGERFDVVIIDPPAFIKRRKDLKNGIAGYHAINELALRLVAPGGILVSASCSMHLPADQLLDVVRSSARHIDRFVQVFASEGQAEDHPVHPAIPETRYLKSWFVRVLMNG</sequence>
<dbReference type="InterPro" id="IPR036974">
    <property type="entry name" value="PUA_sf"/>
</dbReference>
<evidence type="ECO:0000256" key="4">
    <source>
        <dbReference type="ARBA" id="ARBA00022603"/>
    </source>
</evidence>
<keyword evidence="11" id="KW-1185">Reference proteome</keyword>
<keyword evidence="2" id="KW-0963">Cytoplasm</keyword>
<dbReference type="PROSITE" id="PS50890">
    <property type="entry name" value="PUA"/>
    <property type="match status" value="1"/>
</dbReference>
<dbReference type="GO" id="GO:0003723">
    <property type="term" value="F:RNA binding"/>
    <property type="evidence" value="ECO:0007669"/>
    <property type="project" value="UniProtKB-KW"/>
</dbReference>
<dbReference type="InterPro" id="IPR041532">
    <property type="entry name" value="RlmI-like_PUA"/>
</dbReference>
<evidence type="ECO:0000256" key="7">
    <source>
        <dbReference type="ARBA" id="ARBA00022884"/>
    </source>
</evidence>
<dbReference type="GO" id="GO:0008168">
    <property type="term" value="F:methyltransferase activity"/>
    <property type="evidence" value="ECO:0007669"/>
    <property type="project" value="UniProtKB-KW"/>
</dbReference>
<comment type="subcellular location">
    <subcellularLocation>
        <location evidence="1">Cytoplasm</location>
    </subcellularLocation>
</comment>
<evidence type="ECO:0000256" key="2">
    <source>
        <dbReference type="ARBA" id="ARBA00022490"/>
    </source>
</evidence>
<dbReference type="KEGG" id="apac:S7S_01070"/>
<evidence type="ECO:0000256" key="3">
    <source>
        <dbReference type="ARBA" id="ARBA00022552"/>
    </source>
</evidence>
<feature type="domain" description="PUA" evidence="9">
    <location>
        <begin position="7"/>
        <end position="95"/>
    </location>
</feature>
<dbReference type="GO" id="GO:0006364">
    <property type="term" value="P:rRNA processing"/>
    <property type="evidence" value="ECO:0007669"/>
    <property type="project" value="UniProtKB-KW"/>
</dbReference>
<dbReference type="CDD" id="cd21153">
    <property type="entry name" value="PUA_RlmI"/>
    <property type="match status" value="1"/>
</dbReference>
<dbReference type="STRING" id="391936.S7S_01070"/>
<proteinExistence type="inferred from homology"/>
<dbReference type="InterPro" id="IPR019614">
    <property type="entry name" value="SAM-dep_methyl-trfase"/>
</dbReference>
<keyword evidence="5" id="KW-0808">Transferase</keyword>
<keyword evidence="4" id="KW-0489">Methyltransferase</keyword>
<dbReference type="PANTHER" id="PTHR42873">
    <property type="entry name" value="RIBOSOMAL RNA LARGE SUBUNIT METHYLTRANSFERASE"/>
    <property type="match status" value="1"/>
</dbReference>
<dbReference type="RefSeq" id="WP_008736119.1">
    <property type="nucleotide sequence ID" value="NZ_CP004387.1"/>
</dbReference>
<reference evidence="10 11" key="1">
    <citation type="journal article" date="2012" name="J. Bacteriol.">
        <title>Genome sequence of an alkane-degrading bacterium, Alcanivorax pacificus type strain W11-5, isolated from deep sea sediment.</title>
        <authorList>
            <person name="Lai Q."/>
            <person name="Shao Z."/>
        </authorList>
    </citation>
    <scope>NUCLEOTIDE SEQUENCE [LARGE SCALE GENOMIC DNA]</scope>
    <source>
        <strain evidence="10 11">W11-5</strain>
    </source>
</reference>
<evidence type="ECO:0000256" key="6">
    <source>
        <dbReference type="ARBA" id="ARBA00022691"/>
    </source>
</evidence>
<dbReference type="PANTHER" id="PTHR42873:SF1">
    <property type="entry name" value="S-ADENOSYLMETHIONINE-DEPENDENT METHYLTRANSFERASE DOMAIN-CONTAINING PROTEIN"/>
    <property type="match status" value="1"/>
</dbReference>
<dbReference type="CDD" id="cd11572">
    <property type="entry name" value="RlmI_M_like"/>
    <property type="match status" value="1"/>
</dbReference>
<dbReference type="AlphaFoldDB" id="A0A0B4XJ94"/>
<dbReference type="OrthoDB" id="9805492at2"/>
<keyword evidence="3" id="KW-0698">rRNA processing</keyword>
<evidence type="ECO:0000313" key="11">
    <source>
        <dbReference type="Proteomes" id="UP000006764"/>
    </source>
</evidence>
<protein>
    <recommendedName>
        <fullName evidence="9">PUA domain-containing protein</fullName>
    </recommendedName>
</protein>
<evidence type="ECO:0000259" key="9">
    <source>
        <dbReference type="SMART" id="SM00359"/>
    </source>
</evidence>
<dbReference type="CDD" id="cd02440">
    <property type="entry name" value="AdoMet_MTases"/>
    <property type="match status" value="1"/>
</dbReference>
<comment type="similarity">
    <text evidence="8">Belongs to the methyltransferase superfamily. RlmI family.</text>
</comment>
<keyword evidence="7" id="KW-0694">RNA-binding</keyword>
<keyword evidence="6" id="KW-0949">S-adenosyl-L-methionine</keyword>
<accession>A0A0B4XJ94</accession>
<dbReference type="Gene3D" id="3.30.750.80">
    <property type="entry name" value="RNA methyltransferase domain (HRMD) like"/>
    <property type="match status" value="1"/>
</dbReference>
<dbReference type="EMBL" id="CP004387">
    <property type="protein sequence ID" value="AJD46638.1"/>
    <property type="molecule type" value="Genomic_DNA"/>
</dbReference>
<dbReference type="SUPFAM" id="SSF53335">
    <property type="entry name" value="S-adenosyl-L-methionine-dependent methyltransferases"/>
    <property type="match status" value="1"/>
</dbReference>
<name>A0A0B4XJ94_9GAMM</name>
<dbReference type="InterPro" id="IPR002478">
    <property type="entry name" value="PUA"/>
</dbReference>
<evidence type="ECO:0000256" key="5">
    <source>
        <dbReference type="ARBA" id="ARBA00022679"/>
    </source>
</evidence>
<organism evidence="10 11">
    <name type="scientific">Isoalcanivorax pacificus W11-5</name>
    <dbReference type="NCBI Taxonomy" id="391936"/>
    <lineage>
        <taxon>Bacteria</taxon>
        <taxon>Pseudomonadati</taxon>
        <taxon>Pseudomonadota</taxon>
        <taxon>Gammaproteobacteria</taxon>
        <taxon>Oceanospirillales</taxon>
        <taxon>Alcanivoracaceae</taxon>
        <taxon>Isoalcanivorax</taxon>
    </lineage>
</organism>
<dbReference type="InterPro" id="IPR029063">
    <property type="entry name" value="SAM-dependent_MTases_sf"/>
</dbReference>